<evidence type="ECO:0000313" key="5">
    <source>
        <dbReference type="EMBL" id="QBB71242.1"/>
    </source>
</evidence>
<dbReference type="OrthoDB" id="128473at2"/>
<dbReference type="InterPro" id="IPR053812">
    <property type="entry name" value="HTH_Sigma70_ECF-like"/>
</dbReference>
<dbReference type="PANTHER" id="PTHR43133:SF39">
    <property type="entry name" value="SIMILAR TO RNA POLYMERASE SIGMA-E FACTOR"/>
    <property type="match status" value="1"/>
</dbReference>
<dbReference type="NCBIfam" id="TIGR02937">
    <property type="entry name" value="sigma70-ECF"/>
    <property type="match status" value="1"/>
</dbReference>
<evidence type="ECO:0000259" key="4">
    <source>
        <dbReference type="Pfam" id="PF07638"/>
    </source>
</evidence>
<proteinExistence type="predicted"/>
<evidence type="ECO:0000313" key="6">
    <source>
        <dbReference type="Proteomes" id="UP000291562"/>
    </source>
</evidence>
<keyword evidence="3" id="KW-0804">Transcription</keyword>
<dbReference type="CDD" id="cd06171">
    <property type="entry name" value="Sigma70_r4"/>
    <property type="match status" value="1"/>
</dbReference>
<evidence type="ECO:0000256" key="1">
    <source>
        <dbReference type="ARBA" id="ARBA00023015"/>
    </source>
</evidence>
<feature type="domain" description="RNA polymerase sigma-70 ECF-like HTH" evidence="4">
    <location>
        <begin position="36"/>
        <end position="199"/>
    </location>
</feature>
<sequence length="203" mass="22712">MTPRKVRVSSLQQCFQERVLSDTTQQGRTQAAADTALPEHLDARVYSELMKLARAQLARAGTMSLDAPSLVHEAYLRLQRQGAINAAQRNIFFAYSAQVMRSVIIDYVRERRAQKRGGGERLLTLTTGIPGIDIGEDSIEHLHESMQALRQIDERSHQVVELRYFGGLTEAEIADVLGVSVPTVKRDWRKARAFLFDAMGTTG</sequence>
<dbReference type="KEGG" id="xbc:ELE36_13240"/>
<organism evidence="5 6">
    <name type="scientific">Pseudolysobacter antarcticus</name>
    <dbReference type="NCBI Taxonomy" id="2511995"/>
    <lineage>
        <taxon>Bacteria</taxon>
        <taxon>Pseudomonadati</taxon>
        <taxon>Pseudomonadota</taxon>
        <taxon>Gammaproteobacteria</taxon>
        <taxon>Lysobacterales</taxon>
        <taxon>Rhodanobacteraceae</taxon>
        <taxon>Pseudolysobacter</taxon>
    </lineage>
</organism>
<dbReference type="InterPro" id="IPR039425">
    <property type="entry name" value="RNA_pol_sigma-70-like"/>
</dbReference>
<evidence type="ECO:0000256" key="2">
    <source>
        <dbReference type="ARBA" id="ARBA00023082"/>
    </source>
</evidence>
<dbReference type="GO" id="GO:0006352">
    <property type="term" value="P:DNA-templated transcription initiation"/>
    <property type="evidence" value="ECO:0007669"/>
    <property type="project" value="InterPro"/>
</dbReference>
<dbReference type="InterPro" id="IPR011517">
    <property type="entry name" value="RNA_pol_sigma70_ECF-like"/>
</dbReference>
<keyword evidence="1" id="KW-0805">Transcription regulation</keyword>
<dbReference type="Gene3D" id="1.10.10.10">
    <property type="entry name" value="Winged helix-like DNA-binding domain superfamily/Winged helix DNA-binding domain"/>
    <property type="match status" value="1"/>
</dbReference>
<dbReference type="InterPro" id="IPR036388">
    <property type="entry name" value="WH-like_DNA-bd_sf"/>
</dbReference>
<evidence type="ECO:0000256" key="3">
    <source>
        <dbReference type="ARBA" id="ARBA00023163"/>
    </source>
</evidence>
<dbReference type="EMBL" id="CP035704">
    <property type="protein sequence ID" value="QBB71242.1"/>
    <property type="molecule type" value="Genomic_DNA"/>
</dbReference>
<dbReference type="Pfam" id="PF07638">
    <property type="entry name" value="Sigma70_ECF"/>
    <property type="match status" value="1"/>
</dbReference>
<gene>
    <name evidence="5" type="ORF">ELE36_13240</name>
</gene>
<keyword evidence="6" id="KW-1185">Reference proteome</keyword>
<dbReference type="SUPFAM" id="SSF88659">
    <property type="entry name" value="Sigma3 and sigma4 domains of RNA polymerase sigma factors"/>
    <property type="match status" value="1"/>
</dbReference>
<reference evidence="5 6" key="1">
    <citation type="submission" date="2019-01" db="EMBL/GenBank/DDBJ databases">
        <title>Pseudolysobacter antarctica gen. nov., sp. nov., isolated from Fildes Peninsula, Antarctica.</title>
        <authorList>
            <person name="Wei Z."/>
            <person name="Peng F."/>
        </authorList>
    </citation>
    <scope>NUCLEOTIDE SEQUENCE [LARGE SCALE GENOMIC DNA]</scope>
    <source>
        <strain evidence="5 6">AQ6-296</strain>
    </source>
</reference>
<dbReference type="GO" id="GO:0016987">
    <property type="term" value="F:sigma factor activity"/>
    <property type="evidence" value="ECO:0007669"/>
    <property type="project" value="UniProtKB-KW"/>
</dbReference>
<dbReference type="PANTHER" id="PTHR43133">
    <property type="entry name" value="RNA POLYMERASE ECF-TYPE SIGMA FACTO"/>
    <property type="match status" value="1"/>
</dbReference>
<dbReference type="NCBIfam" id="TIGR02999">
    <property type="entry name" value="Sig-70_X6"/>
    <property type="match status" value="1"/>
</dbReference>
<dbReference type="InterPro" id="IPR014284">
    <property type="entry name" value="RNA_pol_sigma-70_dom"/>
</dbReference>
<name>A0A411HL28_9GAMM</name>
<accession>A0A411HL28</accession>
<keyword evidence="2" id="KW-0731">Sigma factor</keyword>
<dbReference type="Proteomes" id="UP000291562">
    <property type="component" value="Chromosome"/>
</dbReference>
<dbReference type="AlphaFoldDB" id="A0A411HL28"/>
<protein>
    <submittedName>
        <fullName evidence="5">Sigma-70 family RNA polymerase sigma factor</fullName>
    </submittedName>
</protein>
<dbReference type="InterPro" id="IPR013324">
    <property type="entry name" value="RNA_pol_sigma_r3/r4-like"/>
</dbReference>